<dbReference type="AlphaFoldDB" id="A0A521FYG2"/>
<gene>
    <name evidence="2" type="ORF">CDV28_1586</name>
</gene>
<evidence type="ECO:0000256" key="1">
    <source>
        <dbReference type="SAM" id="MobiDB-lite"/>
    </source>
</evidence>
<keyword evidence="3" id="KW-1185">Reference proteome</keyword>
<accession>A0A521FYG2</accession>
<organism evidence="2 3">
    <name type="scientific">Candidatus Electronema aureum</name>
    <dbReference type="NCBI Taxonomy" id="2005002"/>
    <lineage>
        <taxon>Bacteria</taxon>
        <taxon>Pseudomonadati</taxon>
        <taxon>Thermodesulfobacteriota</taxon>
        <taxon>Desulfobulbia</taxon>
        <taxon>Desulfobulbales</taxon>
        <taxon>Desulfobulbaceae</taxon>
        <taxon>Candidatus Electronema</taxon>
    </lineage>
</organism>
<protein>
    <submittedName>
        <fullName evidence="2">Uncharacterized protein</fullName>
    </submittedName>
</protein>
<name>A0A521FYG2_9BACT</name>
<dbReference type="EMBL" id="NQJD01000058">
    <property type="protein sequence ID" value="TAA73808.1"/>
    <property type="molecule type" value="Genomic_DNA"/>
</dbReference>
<comment type="caution">
    <text evidence="2">The sequence shown here is derived from an EMBL/GenBank/DDBJ whole genome shotgun (WGS) entry which is preliminary data.</text>
</comment>
<evidence type="ECO:0000313" key="2">
    <source>
        <dbReference type="EMBL" id="TAA73808.1"/>
    </source>
</evidence>
<evidence type="ECO:0000313" key="3">
    <source>
        <dbReference type="Proteomes" id="UP000316238"/>
    </source>
</evidence>
<reference evidence="2" key="1">
    <citation type="submission" date="2017-07" db="EMBL/GenBank/DDBJ databases">
        <title>The cable genome - Insights into the physiology and evolution of filamentous bacteria capable of sulfide oxidation via long distance electron transfer.</title>
        <authorList>
            <person name="Thorup C."/>
            <person name="Bjerg J.T."/>
            <person name="Schreiber L."/>
            <person name="Nielsen L.P."/>
            <person name="Kjeldsen K.U."/>
            <person name="Boesen T."/>
            <person name="Boggild A."/>
            <person name="Meysman F."/>
            <person name="Geelhoed J."/>
            <person name="Schramm A."/>
        </authorList>
    </citation>
    <scope>NUCLEOTIDE SEQUENCE [LARGE SCALE GENOMIC DNA]</scope>
    <source>
        <strain evidence="2">GS</strain>
    </source>
</reference>
<sequence length="33" mass="3687">MKGTSEDYFCKGGSRTALTPSTPQEQDHEQLED</sequence>
<dbReference type="Proteomes" id="UP000316238">
    <property type="component" value="Unassembled WGS sequence"/>
</dbReference>
<feature type="region of interest" description="Disordered" evidence="1">
    <location>
        <begin position="1"/>
        <end position="33"/>
    </location>
</feature>
<proteinExistence type="predicted"/>